<dbReference type="AlphaFoldDB" id="A0A938BTJ1"/>
<reference evidence="2" key="1">
    <citation type="submission" date="2019-03" db="EMBL/GenBank/DDBJ databases">
        <title>Lake Tanganyika Metagenome-Assembled Genomes (MAGs).</title>
        <authorList>
            <person name="Tran P."/>
        </authorList>
    </citation>
    <scope>NUCLEOTIDE SEQUENCE</scope>
    <source>
        <strain evidence="2">K_DeepCast_150m_m2_040</strain>
    </source>
</reference>
<evidence type="ECO:0008006" key="4">
    <source>
        <dbReference type="Google" id="ProtNLM"/>
    </source>
</evidence>
<evidence type="ECO:0000256" key="1">
    <source>
        <dbReference type="SAM" id="MobiDB-lite"/>
    </source>
</evidence>
<accession>A0A938BTJ1</accession>
<sequence length="840" mass="91385">MRRHPSFDVGPAAGFALLAVLLLWVPARAENYGIWAAGGDPLMGPQMEAWAREFARLVGERGVTNMDSAKSEGELLAAIKRLKGRVKCGDSIVFYYNGHGSASGGNLEFRRRGNIGSVTASELVSWFLDSAGLRSLCTCKVIIVDHSCYSGNFIDNVTNADPHVIIAQSSTGGTTASGDGIIDEKNRTVTWGGRDWPTKFNEDLASVPKGANLQDAMQEAGKSADSERSDAIKKTDKPQTWKRFSGHVEAVEQPKPNGPKTVTLKDRTGTLRKIVMNPGSRIKVGRKELDFCLLNVCSDATILVQKKDTTYTAKSSTVSLNVEGAWGHVQSVDRENGLVVVHFGGPDFMKESTYTFKWKPPDSLPDWLQECKWVTITKGHLDTVPTISGADERESPEVNFYGHVQSADPDKGEFTMHITRPGWQYCHTRRVTMKEGVKLPPGIGYCKWVSLKGRLSDSIYDATGVTINTRGEKLVYRGHVREVKDGVVTFHIQDPEWLFCTVRKWKLPPGRPLPDFVKPCNTVNVRGVLTPDSIKLDSFGQPGWVTKARPVELKLKGHIEAAGDGWIDVLVAEPPALKGKTVRVRPAGGKAPEGFTPCHDITFTGNMVYDSIINAANLAIAGRPQERADAGVKNALAPRLEIPGQTPVAPEAVVENYGRDTIRMLTVSCRVDSAGTQVYHDTRTVNGLGPGVTADVVFSAWTPGGPGNSYEASFQTILAGDSNPGNDRLTQPVFTGTAENRAPVLDSGQVQPDSGLAGMPFVYRVLYRDPDGDLPVEHSAVVDGVQQRMIPGGGEPVAGMWFVYQTPLAAGEHWYLFQFDDGHGHVVKTLTQPGPIVLQH</sequence>
<proteinExistence type="predicted"/>
<dbReference type="Gene3D" id="3.40.50.1460">
    <property type="match status" value="1"/>
</dbReference>
<comment type="caution">
    <text evidence="2">The sequence shown here is derived from an EMBL/GenBank/DDBJ whole genome shotgun (WGS) entry which is preliminary data.</text>
</comment>
<evidence type="ECO:0000313" key="2">
    <source>
        <dbReference type="EMBL" id="MBM3330958.1"/>
    </source>
</evidence>
<protein>
    <recommendedName>
        <fullName evidence="4">Caspase family protein</fullName>
    </recommendedName>
</protein>
<organism evidence="2 3">
    <name type="scientific">candidate division WOR-3 bacterium</name>
    <dbReference type="NCBI Taxonomy" id="2052148"/>
    <lineage>
        <taxon>Bacteria</taxon>
        <taxon>Bacteria division WOR-3</taxon>
    </lineage>
</organism>
<evidence type="ECO:0000313" key="3">
    <source>
        <dbReference type="Proteomes" id="UP000779900"/>
    </source>
</evidence>
<feature type="compositionally biased region" description="Basic and acidic residues" evidence="1">
    <location>
        <begin position="222"/>
        <end position="239"/>
    </location>
</feature>
<feature type="region of interest" description="Disordered" evidence="1">
    <location>
        <begin position="216"/>
        <end position="239"/>
    </location>
</feature>
<name>A0A938BTJ1_UNCW3</name>
<dbReference type="EMBL" id="VGIR01000015">
    <property type="protein sequence ID" value="MBM3330958.1"/>
    <property type="molecule type" value="Genomic_DNA"/>
</dbReference>
<gene>
    <name evidence="2" type="ORF">FJY68_03790</name>
</gene>
<dbReference type="Proteomes" id="UP000779900">
    <property type="component" value="Unassembled WGS sequence"/>
</dbReference>